<reference evidence="1 2" key="1">
    <citation type="submission" date="2020-01" db="EMBL/GenBank/DDBJ databases">
        <title>Natronorubrum sp. JWXQ-INN 674 isolated from Inner Mongolia Autonomous Region of China.</title>
        <authorList>
            <person name="Xue Q."/>
        </authorList>
    </citation>
    <scope>NUCLEOTIDE SEQUENCE [LARGE SCALE GENOMIC DNA]</scope>
    <source>
        <strain evidence="1 2">JWXQ-INN-674</strain>
    </source>
</reference>
<comment type="caution">
    <text evidence="1">The sequence shown here is derived from an EMBL/GenBank/DDBJ whole genome shotgun (WGS) entry which is preliminary data.</text>
</comment>
<evidence type="ECO:0000313" key="1">
    <source>
        <dbReference type="EMBL" id="MXV64265.1"/>
    </source>
</evidence>
<dbReference type="EMBL" id="WUYX01000070">
    <property type="protein sequence ID" value="MXV64265.1"/>
    <property type="molecule type" value="Genomic_DNA"/>
</dbReference>
<sequence>MLSIVDVDGAALQVARTVYERQALALIETADTDEYGGLATEYDVVVTAERGTAAWEVSETGTTDRDPEE</sequence>
<protein>
    <submittedName>
        <fullName evidence="1">Uncharacterized protein</fullName>
    </submittedName>
</protein>
<dbReference type="OrthoDB" id="204985at2157"/>
<evidence type="ECO:0000313" key="2">
    <source>
        <dbReference type="Proteomes" id="UP000434101"/>
    </source>
</evidence>
<dbReference type="Proteomes" id="UP000434101">
    <property type="component" value="Unassembled WGS sequence"/>
</dbReference>
<gene>
    <name evidence="1" type="ORF">GS429_19785</name>
</gene>
<organism evidence="1 2">
    <name type="scientific">Natronorubrum halalkaliphilum</name>
    <dbReference type="NCBI Taxonomy" id="2691917"/>
    <lineage>
        <taxon>Archaea</taxon>
        <taxon>Methanobacteriati</taxon>
        <taxon>Methanobacteriota</taxon>
        <taxon>Stenosarchaea group</taxon>
        <taxon>Halobacteria</taxon>
        <taxon>Halobacteriales</taxon>
        <taxon>Natrialbaceae</taxon>
        <taxon>Natronorubrum</taxon>
    </lineage>
</organism>
<dbReference type="AlphaFoldDB" id="A0A6B0VSB2"/>
<proteinExistence type="predicted"/>
<name>A0A6B0VSB2_9EURY</name>
<dbReference type="RefSeq" id="WP_160067418.1">
    <property type="nucleotide sequence ID" value="NZ_WUYX01000070.1"/>
</dbReference>
<accession>A0A6B0VSB2</accession>
<keyword evidence="2" id="KW-1185">Reference proteome</keyword>